<evidence type="ECO:0008006" key="3">
    <source>
        <dbReference type="Google" id="ProtNLM"/>
    </source>
</evidence>
<dbReference type="InterPro" id="IPR021109">
    <property type="entry name" value="Peptidase_aspartic_dom_sf"/>
</dbReference>
<dbReference type="Gene3D" id="2.40.70.10">
    <property type="entry name" value="Acid Proteases"/>
    <property type="match status" value="1"/>
</dbReference>
<proteinExistence type="predicted"/>
<dbReference type="Pfam" id="PF13975">
    <property type="entry name" value="gag-asp_proteas"/>
    <property type="match status" value="1"/>
</dbReference>
<feature type="non-terminal residue" evidence="1">
    <location>
        <position position="1"/>
    </location>
</feature>
<organism evidence="1 2">
    <name type="scientific">Amanita thiersii Skay4041</name>
    <dbReference type="NCBI Taxonomy" id="703135"/>
    <lineage>
        <taxon>Eukaryota</taxon>
        <taxon>Fungi</taxon>
        <taxon>Dikarya</taxon>
        <taxon>Basidiomycota</taxon>
        <taxon>Agaricomycotina</taxon>
        <taxon>Agaricomycetes</taxon>
        <taxon>Agaricomycetidae</taxon>
        <taxon>Agaricales</taxon>
        <taxon>Pluteineae</taxon>
        <taxon>Amanitaceae</taxon>
        <taxon>Amanita</taxon>
    </lineage>
</organism>
<dbReference type="AlphaFoldDB" id="A0A2A9N629"/>
<protein>
    <recommendedName>
        <fullName evidence="3">Peptidase A2 domain-containing protein</fullName>
    </recommendedName>
</protein>
<keyword evidence="2" id="KW-1185">Reference proteome</keyword>
<name>A0A2A9N629_9AGAR</name>
<reference evidence="1 2" key="1">
    <citation type="submission" date="2014-02" db="EMBL/GenBank/DDBJ databases">
        <title>Transposable element dynamics among asymbiotic and ectomycorrhizal Amanita fungi.</title>
        <authorList>
            <consortium name="DOE Joint Genome Institute"/>
            <person name="Hess J."/>
            <person name="Skrede I."/>
            <person name="Wolfe B."/>
            <person name="LaButti K."/>
            <person name="Ohm R.A."/>
            <person name="Grigoriev I.V."/>
            <person name="Pringle A."/>
        </authorList>
    </citation>
    <scope>NUCLEOTIDE SEQUENCE [LARGE SCALE GENOMIC DNA]</scope>
    <source>
        <strain evidence="1 2">SKay4041</strain>
    </source>
</reference>
<evidence type="ECO:0000313" key="1">
    <source>
        <dbReference type="EMBL" id="PFH44749.1"/>
    </source>
</evidence>
<evidence type="ECO:0000313" key="2">
    <source>
        <dbReference type="Proteomes" id="UP000242287"/>
    </source>
</evidence>
<accession>A0A2A9N629</accession>
<gene>
    <name evidence="1" type="ORF">AMATHDRAFT_130166</name>
</gene>
<dbReference type="EMBL" id="KZ302935">
    <property type="protein sequence ID" value="PFH44749.1"/>
    <property type="molecule type" value="Genomic_DNA"/>
</dbReference>
<dbReference type="SUPFAM" id="SSF50630">
    <property type="entry name" value="Acid proteases"/>
    <property type="match status" value="1"/>
</dbReference>
<sequence length="87" mass="9853">IKALIDSGCQTTCINKTFVEKHWLKVKPLKETVELLNADGSRNKNGETMKIALLDINLDGHKEMMEPLVTNLGDKELILGHDWLIMH</sequence>
<dbReference type="Proteomes" id="UP000242287">
    <property type="component" value="Unassembled WGS sequence"/>
</dbReference>
<feature type="non-terminal residue" evidence="1">
    <location>
        <position position="87"/>
    </location>
</feature>
<dbReference type="CDD" id="cd00303">
    <property type="entry name" value="retropepsin_like"/>
    <property type="match status" value="1"/>
</dbReference>
<dbReference type="STRING" id="703135.A0A2A9N629"/>
<dbReference type="OrthoDB" id="128646at2759"/>